<dbReference type="Gene3D" id="2.40.50.140">
    <property type="entry name" value="Nucleic acid-binding proteins"/>
    <property type="match status" value="1"/>
</dbReference>
<evidence type="ECO:0000313" key="3">
    <source>
        <dbReference type="EMBL" id="MBO8415587.1"/>
    </source>
</evidence>
<feature type="transmembrane region" description="Helical" evidence="1">
    <location>
        <begin position="12"/>
        <end position="45"/>
    </location>
</feature>
<keyword evidence="1" id="KW-1133">Transmembrane helix</keyword>
<organism evidence="3 4">
    <name type="scientific">Candidatus Avisuccinivibrio stercorigallinarum</name>
    <dbReference type="NCBI Taxonomy" id="2840704"/>
    <lineage>
        <taxon>Bacteria</taxon>
        <taxon>Pseudomonadati</taxon>
        <taxon>Pseudomonadota</taxon>
        <taxon>Gammaproteobacteria</taxon>
        <taxon>Aeromonadales</taxon>
        <taxon>Succinivibrionaceae</taxon>
        <taxon>Succinivibrionaceae incertae sedis</taxon>
        <taxon>Candidatus Avisuccinivibrio</taxon>
    </lineage>
</organism>
<dbReference type="InterPro" id="IPR002810">
    <property type="entry name" value="NfeD-like_C"/>
</dbReference>
<feature type="domain" description="NfeD-like C-terminal" evidence="2">
    <location>
        <begin position="86"/>
        <end position="139"/>
    </location>
</feature>
<feature type="transmembrane region" description="Helical" evidence="1">
    <location>
        <begin position="51"/>
        <end position="70"/>
    </location>
</feature>
<dbReference type="EMBL" id="JADINH010000093">
    <property type="protein sequence ID" value="MBO8415587.1"/>
    <property type="molecule type" value="Genomic_DNA"/>
</dbReference>
<keyword evidence="1" id="KW-0812">Transmembrane</keyword>
<keyword evidence="1" id="KW-0472">Membrane</keyword>
<dbReference type="InterPro" id="IPR012340">
    <property type="entry name" value="NA-bd_OB-fold"/>
</dbReference>
<protein>
    <submittedName>
        <fullName evidence="3">NfeD family protein</fullName>
    </submittedName>
</protein>
<reference evidence="3" key="2">
    <citation type="journal article" date="2021" name="PeerJ">
        <title>Extensive microbial diversity within the chicken gut microbiome revealed by metagenomics and culture.</title>
        <authorList>
            <person name="Gilroy R."/>
            <person name="Ravi A."/>
            <person name="Getino M."/>
            <person name="Pursley I."/>
            <person name="Horton D.L."/>
            <person name="Alikhan N.F."/>
            <person name="Baker D."/>
            <person name="Gharbi K."/>
            <person name="Hall N."/>
            <person name="Watson M."/>
            <person name="Adriaenssens E.M."/>
            <person name="Foster-Nyarko E."/>
            <person name="Jarju S."/>
            <person name="Secka A."/>
            <person name="Antonio M."/>
            <person name="Oren A."/>
            <person name="Chaudhuri R.R."/>
            <person name="La Ragione R."/>
            <person name="Hildebrand F."/>
            <person name="Pallen M.J."/>
        </authorList>
    </citation>
    <scope>NUCLEOTIDE SEQUENCE</scope>
    <source>
        <strain evidence="3">17213</strain>
    </source>
</reference>
<dbReference type="Pfam" id="PF01957">
    <property type="entry name" value="NfeD"/>
    <property type="match status" value="1"/>
</dbReference>
<reference evidence="3" key="1">
    <citation type="submission" date="2020-10" db="EMBL/GenBank/DDBJ databases">
        <authorList>
            <person name="Gilroy R."/>
        </authorList>
    </citation>
    <scope>NUCLEOTIDE SEQUENCE</scope>
    <source>
        <strain evidence="3">17213</strain>
    </source>
</reference>
<dbReference type="Proteomes" id="UP000823631">
    <property type="component" value="Unassembled WGS sequence"/>
</dbReference>
<dbReference type="AlphaFoldDB" id="A0A9D9DBX5"/>
<gene>
    <name evidence="3" type="ORF">IAB19_04305</name>
</gene>
<comment type="caution">
    <text evidence="3">The sequence shown here is derived from an EMBL/GenBank/DDBJ whole genome shotgun (WGS) entry which is preliminary data.</text>
</comment>
<name>A0A9D9DBX5_9GAMM</name>
<proteinExistence type="predicted"/>
<accession>A0A9D9DBX5</accession>
<sequence>MSFFTAGAVWCILAFIILGSEMMLGTLYLLCAAAGCFAAALMYLLDFDLPLQLFTAALVTFLGSCAVFYIRRRIKPTYREDLNSLDAGQRVQVEKVNPDGSAEVTYRGAKWTAVAPHDPLTPGTWEILKADGTRLILKKKLF</sequence>
<evidence type="ECO:0000256" key="1">
    <source>
        <dbReference type="SAM" id="Phobius"/>
    </source>
</evidence>
<evidence type="ECO:0000313" key="4">
    <source>
        <dbReference type="Proteomes" id="UP000823631"/>
    </source>
</evidence>
<evidence type="ECO:0000259" key="2">
    <source>
        <dbReference type="Pfam" id="PF01957"/>
    </source>
</evidence>